<feature type="region of interest" description="Disordered" evidence="6">
    <location>
        <begin position="247"/>
        <end position="317"/>
    </location>
</feature>
<evidence type="ECO:0000256" key="3">
    <source>
        <dbReference type="ARBA" id="ARBA00023125"/>
    </source>
</evidence>
<comment type="subcellular location">
    <subcellularLocation>
        <location evidence="5">Nucleus</location>
    </subcellularLocation>
</comment>
<feature type="compositionally biased region" description="Basic residues" evidence="6">
    <location>
        <begin position="284"/>
        <end position="295"/>
    </location>
</feature>
<keyword evidence="4 5" id="KW-0804">Transcription</keyword>
<dbReference type="PANTHER" id="PTHR12548">
    <property type="entry name" value="TRANSCRIPTION FACTOR DP"/>
    <property type="match status" value="1"/>
</dbReference>
<evidence type="ECO:0000259" key="7">
    <source>
        <dbReference type="SMART" id="SM01372"/>
    </source>
</evidence>
<keyword evidence="9" id="KW-1185">Reference proteome</keyword>
<dbReference type="InterPro" id="IPR003316">
    <property type="entry name" value="E2F_WHTH_DNA-bd_dom"/>
</dbReference>
<organism evidence="8 9">
    <name type="scientific">Euplotes crassus</name>
    <dbReference type="NCBI Taxonomy" id="5936"/>
    <lineage>
        <taxon>Eukaryota</taxon>
        <taxon>Sar</taxon>
        <taxon>Alveolata</taxon>
        <taxon>Ciliophora</taxon>
        <taxon>Intramacronucleata</taxon>
        <taxon>Spirotrichea</taxon>
        <taxon>Hypotrichia</taxon>
        <taxon>Euplotida</taxon>
        <taxon>Euplotidae</taxon>
        <taxon>Moneuplotes</taxon>
    </lineage>
</organism>
<name>A0AAD1XXZ1_EUPCR</name>
<dbReference type="GO" id="GO:0005634">
    <property type="term" value="C:nucleus"/>
    <property type="evidence" value="ECO:0007669"/>
    <property type="project" value="UniProtKB-SubCell"/>
</dbReference>
<dbReference type="InterPro" id="IPR036390">
    <property type="entry name" value="WH_DNA-bd_sf"/>
</dbReference>
<keyword evidence="2 5" id="KW-0805">Transcription regulation</keyword>
<dbReference type="Gene3D" id="1.20.140.80">
    <property type="entry name" value="Transcription factor DP"/>
    <property type="match status" value="1"/>
</dbReference>
<dbReference type="GO" id="GO:0005667">
    <property type="term" value="C:transcription regulator complex"/>
    <property type="evidence" value="ECO:0007669"/>
    <property type="project" value="InterPro"/>
</dbReference>
<evidence type="ECO:0000256" key="2">
    <source>
        <dbReference type="ARBA" id="ARBA00023015"/>
    </source>
</evidence>
<dbReference type="SMART" id="SM01372">
    <property type="entry name" value="E2F_TDP"/>
    <property type="match status" value="1"/>
</dbReference>
<comment type="caution">
    <text evidence="8">The sequence shown here is derived from an EMBL/GenBank/DDBJ whole genome shotgun (WGS) entry which is preliminary data.</text>
</comment>
<dbReference type="EMBL" id="CAMPGE010022905">
    <property type="protein sequence ID" value="CAI2380904.1"/>
    <property type="molecule type" value="Genomic_DNA"/>
</dbReference>
<sequence>MCKEYVMNKSKTNGTEIAKIIQKQHKDLYSSSKHTCFKNVQRRVYDALNVFTALGIVEKRRNYIIYKGESGISKPSNPPPKSLVEQVNIKRTEMMSKRLYLLEKAKQYFAIKKLINRNRQKYQRIQVLGTLKLPVLVVSFKKEAQFEVEQRKSNSQLNIKSDTKPRVLNDISKIVMPKQEANKSTWKRYLSWLTSVNKKLKKNRSSGKLSDGSNNSGETHAENEDQSKKYLGNLLEAIQKHQEKILKYQKRGRKPRRVSKKPKTPSTSNTTPMSQHIEQTVQKKQNKISAKKKKNSLIGAETDEEKKEQLPKMKKREKKALMIKDENTEVTMPNPDKVQPKEEAKGGQIKQEIMEMDTPVKSGVSIKPTSMIGPEKNPEFEKENHYHEFVKKELDIKNGLDNHSFMQDGRSESDSQISETFSLVLSSYHSNSCSQDNIFPGLESFNLKYLGHSPINEIEGITGVRSFQYLE</sequence>
<dbReference type="InterPro" id="IPR015648">
    <property type="entry name" value="Transcrpt_fac_DP"/>
</dbReference>
<dbReference type="SUPFAM" id="SSF46785">
    <property type="entry name" value="Winged helix' DNA-binding domain"/>
    <property type="match status" value="1"/>
</dbReference>
<dbReference type="InterPro" id="IPR037241">
    <property type="entry name" value="E2F-DP_heterodim"/>
</dbReference>
<comment type="similarity">
    <text evidence="1 5">Belongs to the E2F/DP family.</text>
</comment>
<dbReference type="Proteomes" id="UP001295684">
    <property type="component" value="Unassembled WGS sequence"/>
</dbReference>
<evidence type="ECO:0000313" key="8">
    <source>
        <dbReference type="EMBL" id="CAI2380904.1"/>
    </source>
</evidence>
<proteinExistence type="inferred from homology"/>
<dbReference type="InterPro" id="IPR036388">
    <property type="entry name" value="WH-like_DNA-bd_sf"/>
</dbReference>
<feature type="compositionally biased region" description="Basic residues" evidence="6">
    <location>
        <begin position="247"/>
        <end position="263"/>
    </location>
</feature>
<evidence type="ECO:0000256" key="4">
    <source>
        <dbReference type="ARBA" id="ARBA00023163"/>
    </source>
</evidence>
<dbReference type="AlphaFoldDB" id="A0AAD1XXZ1"/>
<feature type="region of interest" description="Disordered" evidence="6">
    <location>
        <begin position="201"/>
        <end position="225"/>
    </location>
</feature>
<keyword evidence="3 5" id="KW-0238">DNA-binding</keyword>
<dbReference type="SUPFAM" id="SSF144074">
    <property type="entry name" value="E2F-DP heterodimerization region"/>
    <property type="match status" value="1"/>
</dbReference>
<dbReference type="GO" id="GO:0000981">
    <property type="term" value="F:DNA-binding transcription factor activity, RNA polymerase II-specific"/>
    <property type="evidence" value="ECO:0007669"/>
    <property type="project" value="TreeGrafter"/>
</dbReference>
<dbReference type="Pfam" id="PF02319">
    <property type="entry name" value="WHD_E2F_TDP"/>
    <property type="match status" value="1"/>
</dbReference>
<feature type="domain" description="E2F/DP family winged-helix DNA-binding" evidence="7">
    <location>
        <begin position="12"/>
        <end position="68"/>
    </location>
</feature>
<dbReference type="PANTHER" id="PTHR12548:SF9">
    <property type="entry name" value="TRANSCRIPTION FACTOR DP"/>
    <property type="match status" value="1"/>
</dbReference>
<evidence type="ECO:0000256" key="6">
    <source>
        <dbReference type="SAM" id="MobiDB-lite"/>
    </source>
</evidence>
<evidence type="ECO:0000313" key="9">
    <source>
        <dbReference type="Proteomes" id="UP001295684"/>
    </source>
</evidence>
<gene>
    <name evidence="8" type="ORF">ECRASSUSDP1_LOCUS22347</name>
</gene>
<dbReference type="GO" id="GO:0051726">
    <property type="term" value="P:regulation of cell cycle"/>
    <property type="evidence" value="ECO:0007669"/>
    <property type="project" value="InterPro"/>
</dbReference>
<dbReference type="GO" id="GO:0000977">
    <property type="term" value="F:RNA polymerase II transcription regulatory region sequence-specific DNA binding"/>
    <property type="evidence" value="ECO:0007669"/>
    <property type="project" value="TreeGrafter"/>
</dbReference>
<dbReference type="InterPro" id="IPR038168">
    <property type="entry name" value="TF_DP_C_sf"/>
</dbReference>
<evidence type="ECO:0000256" key="5">
    <source>
        <dbReference type="RuleBase" id="RU003796"/>
    </source>
</evidence>
<protein>
    <recommendedName>
        <fullName evidence="7">E2F/DP family winged-helix DNA-binding domain-containing protein</fullName>
    </recommendedName>
</protein>
<dbReference type="Gene3D" id="1.10.10.10">
    <property type="entry name" value="Winged helix-like DNA-binding domain superfamily/Winged helix DNA-binding domain"/>
    <property type="match status" value="1"/>
</dbReference>
<feature type="compositionally biased region" description="Polar residues" evidence="6">
    <location>
        <begin position="206"/>
        <end position="218"/>
    </location>
</feature>
<evidence type="ECO:0000256" key="1">
    <source>
        <dbReference type="ARBA" id="ARBA00010940"/>
    </source>
</evidence>
<accession>A0AAD1XXZ1</accession>
<reference evidence="8" key="1">
    <citation type="submission" date="2023-07" db="EMBL/GenBank/DDBJ databases">
        <authorList>
            <consortium name="AG Swart"/>
            <person name="Singh M."/>
            <person name="Singh A."/>
            <person name="Seah K."/>
            <person name="Emmerich C."/>
        </authorList>
    </citation>
    <scope>NUCLEOTIDE SEQUENCE</scope>
    <source>
        <strain evidence="8">DP1</strain>
    </source>
</reference>
<keyword evidence="5" id="KW-0539">Nucleus</keyword>